<dbReference type="EMBL" id="CAUJNA010000718">
    <property type="protein sequence ID" value="CAJ1380525.1"/>
    <property type="molecule type" value="Genomic_DNA"/>
</dbReference>
<evidence type="ECO:0000313" key="10">
    <source>
        <dbReference type="Proteomes" id="UP001178507"/>
    </source>
</evidence>
<dbReference type="PANTHER" id="PTHR12112">
    <property type="entry name" value="BNIP - RELATED"/>
    <property type="match status" value="1"/>
</dbReference>
<comment type="catalytic activity">
    <reaction evidence="7">
        <text>diphosphate + H2O = 2 phosphate + H(+)</text>
        <dbReference type="Rhea" id="RHEA:24576"/>
        <dbReference type="ChEBI" id="CHEBI:15377"/>
        <dbReference type="ChEBI" id="CHEBI:15378"/>
        <dbReference type="ChEBI" id="CHEBI:33019"/>
        <dbReference type="ChEBI" id="CHEBI:43474"/>
        <dbReference type="EC" id="3.6.1.1"/>
    </reaction>
</comment>
<organism evidence="9 10">
    <name type="scientific">Effrenium voratum</name>
    <dbReference type="NCBI Taxonomy" id="2562239"/>
    <lineage>
        <taxon>Eukaryota</taxon>
        <taxon>Sar</taxon>
        <taxon>Alveolata</taxon>
        <taxon>Dinophyceae</taxon>
        <taxon>Suessiales</taxon>
        <taxon>Symbiodiniaceae</taxon>
        <taxon>Effrenium</taxon>
    </lineage>
</organism>
<sequence>MAQLLDGPDVQAIALAQIPREEFRLRGAAGFSGQFGTEVAGDGSPAALYFWDEVDWDAVDKSESRSLVLTDHNKMTDQVAAHFADRVKMVLDHHAGVSSYPEAVTVVDESLGSACTLVVEEYLRRPEKLSLEIGTLLAGVIRLDCRNFDPKEKKGTSRDSAALEELARLDLVPSVEPNAWYRSLMEARKDVSHLSVRELMLLDTKVVTLRGMKVAVASFFGTLTDVCSKAGKSDEIVAIAQALARNRGYEAVILLFSKDKALAQKRALAFVPSSDAAADLCATIVSQMRETPGNLPDDLKENPLYQTQGLVEVGFELEPLKEFQPLDVYSIRGETSRKTVLPFAMAVAG</sequence>
<evidence type="ECO:0000313" key="9">
    <source>
        <dbReference type="EMBL" id="CAJ1380525.1"/>
    </source>
</evidence>
<dbReference type="InterPro" id="IPR038763">
    <property type="entry name" value="DHH_sf"/>
</dbReference>
<reference evidence="9" key="1">
    <citation type="submission" date="2023-08" db="EMBL/GenBank/DDBJ databases">
        <authorList>
            <person name="Chen Y."/>
            <person name="Shah S."/>
            <person name="Dougan E. K."/>
            <person name="Thang M."/>
            <person name="Chan C."/>
        </authorList>
    </citation>
    <scope>NUCLEOTIDE SEQUENCE</scope>
</reference>
<name>A0AA36I3Y5_9DINO</name>
<evidence type="ECO:0000256" key="4">
    <source>
        <dbReference type="ARBA" id="ARBA00022801"/>
    </source>
</evidence>
<accession>A0AA36I3Y5</accession>
<dbReference type="Gene3D" id="3.10.310.20">
    <property type="entry name" value="DHHA2 domain"/>
    <property type="match status" value="1"/>
</dbReference>
<proteinExistence type="predicted"/>
<dbReference type="GO" id="GO:0004427">
    <property type="term" value="F:inorganic diphosphate phosphatase activity"/>
    <property type="evidence" value="ECO:0007669"/>
    <property type="project" value="UniProtKB-EC"/>
</dbReference>
<keyword evidence="3" id="KW-0479">Metal-binding</keyword>
<evidence type="ECO:0000259" key="8">
    <source>
        <dbReference type="SMART" id="SM01131"/>
    </source>
</evidence>
<evidence type="ECO:0000256" key="7">
    <source>
        <dbReference type="ARBA" id="ARBA00047820"/>
    </source>
</evidence>
<keyword evidence="5" id="KW-0464">Manganese</keyword>
<keyword evidence="10" id="KW-1185">Reference proteome</keyword>
<evidence type="ECO:0000256" key="3">
    <source>
        <dbReference type="ARBA" id="ARBA00022723"/>
    </source>
</evidence>
<gene>
    <name evidence="9" type="ORF">EVOR1521_LOCUS8446</name>
</gene>
<dbReference type="SUPFAM" id="SSF64182">
    <property type="entry name" value="DHH phosphoesterases"/>
    <property type="match status" value="1"/>
</dbReference>
<evidence type="ECO:0000256" key="2">
    <source>
        <dbReference type="ARBA" id="ARBA00012146"/>
    </source>
</evidence>
<dbReference type="AlphaFoldDB" id="A0AA36I3Y5"/>
<protein>
    <recommendedName>
        <fullName evidence="2">inorganic diphosphatase</fullName>
        <ecNumber evidence="2">3.6.1.1</ecNumber>
    </recommendedName>
    <alternativeName>
        <fullName evidence="6">Pyrophosphate phospho-hydrolase</fullName>
    </alternativeName>
</protein>
<dbReference type="EC" id="3.6.1.1" evidence="2"/>
<evidence type="ECO:0000256" key="6">
    <source>
        <dbReference type="ARBA" id="ARBA00032535"/>
    </source>
</evidence>
<comment type="caution">
    <text evidence="9">The sequence shown here is derived from an EMBL/GenBank/DDBJ whole genome shotgun (WGS) entry which is preliminary data.</text>
</comment>
<dbReference type="Gene3D" id="3.90.1640.10">
    <property type="entry name" value="inorganic pyrophosphatase (n-terminal core)"/>
    <property type="match status" value="1"/>
</dbReference>
<comment type="cofactor">
    <cofactor evidence="1">
        <name>Mn(2+)</name>
        <dbReference type="ChEBI" id="CHEBI:29035"/>
    </cofactor>
</comment>
<dbReference type="Proteomes" id="UP001178507">
    <property type="component" value="Unassembled WGS sequence"/>
</dbReference>
<evidence type="ECO:0000256" key="1">
    <source>
        <dbReference type="ARBA" id="ARBA00001936"/>
    </source>
</evidence>
<dbReference type="PANTHER" id="PTHR12112:SF22">
    <property type="entry name" value="MANGANESE-DEPENDENT INORGANIC PYROPHOSPHATASE-RELATED"/>
    <property type="match status" value="1"/>
</dbReference>
<feature type="domain" description="DHHA2" evidence="8">
    <location>
        <begin position="181"/>
        <end position="345"/>
    </location>
</feature>
<keyword evidence="4" id="KW-0378">Hydrolase</keyword>
<dbReference type="InterPro" id="IPR038222">
    <property type="entry name" value="DHHA2_dom_sf"/>
</dbReference>
<dbReference type="InterPro" id="IPR004097">
    <property type="entry name" value="DHHA2"/>
</dbReference>
<dbReference type="GO" id="GO:0005737">
    <property type="term" value="C:cytoplasm"/>
    <property type="evidence" value="ECO:0007669"/>
    <property type="project" value="InterPro"/>
</dbReference>
<dbReference type="SMART" id="SM01131">
    <property type="entry name" value="DHHA2"/>
    <property type="match status" value="1"/>
</dbReference>
<evidence type="ECO:0000256" key="5">
    <source>
        <dbReference type="ARBA" id="ARBA00023211"/>
    </source>
</evidence>
<dbReference type="Pfam" id="PF02833">
    <property type="entry name" value="DHHA2"/>
    <property type="match status" value="1"/>
</dbReference>